<organism evidence="2 3">
    <name type="scientific">Oceanobacillus halophilus</name>
    <dbReference type="NCBI Taxonomy" id="930130"/>
    <lineage>
        <taxon>Bacteria</taxon>
        <taxon>Bacillati</taxon>
        <taxon>Bacillota</taxon>
        <taxon>Bacilli</taxon>
        <taxon>Bacillales</taxon>
        <taxon>Bacillaceae</taxon>
        <taxon>Oceanobacillus</taxon>
    </lineage>
</organism>
<keyword evidence="3" id="KW-1185">Reference proteome</keyword>
<proteinExistence type="predicted"/>
<evidence type="ECO:0000313" key="2">
    <source>
        <dbReference type="EMBL" id="RKQ30516.1"/>
    </source>
</evidence>
<dbReference type="EMBL" id="RBZP01000017">
    <property type="protein sequence ID" value="RKQ30516.1"/>
    <property type="molecule type" value="Genomic_DNA"/>
</dbReference>
<keyword evidence="1" id="KW-0472">Membrane</keyword>
<feature type="transmembrane region" description="Helical" evidence="1">
    <location>
        <begin position="33"/>
        <end position="54"/>
    </location>
</feature>
<sequence>MKMKERKWTLIIFVIILIAYILPYTLFTNVTKWYGSFLLWTVLALITIMVNYLITKDWGKEE</sequence>
<evidence type="ECO:0008006" key="4">
    <source>
        <dbReference type="Google" id="ProtNLM"/>
    </source>
</evidence>
<reference evidence="2 3" key="1">
    <citation type="journal article" date="2016" name="Int. J. Syst. Evol. Microbiol.">
        <title>Oceanobacillus halophilus sp. nov., a novel moderately halophilic bacterium from a hypersaline lake.</title>
        <authorList>
            <person name="Amoozegar M.A."/>
            <person name="Bagheri M."/>
            <person name="Makhdoumi A."/>
            <person name="Nikou M.M."/>
            <person name="Fazeli S.A.S."/>
            <person name="Schumann P."/>
            <person name="Sproer C."/>
            <person name="Sanchez-Porro C."/>
            <person name="Ventosa A."/>
        </authorList>
    </citation>
    <scope>NUCLEOTIDE SEQUENCE [LARGE SCALE GENOMIC DNA]</scope>
    <source>
        <strain evidence="2 3">DSM 23996</strain>
    </source>
</reference>
<keyword evidence="1" id="KW-1133">Transmembrane helix</keyword>
<protein>
    <recommendedName>
        <fullName evidence="4">DUF3311 domain-containing protein</fullName>
    </recommendedName>
</protein>
<keyword evidence="1" id="KW-0812">Transmembrane</keyword>
<comment type="caution">
    <text evidence="2">The sequence shown here is derived from an EMBL/GenBank/DDBJ whole genome shotgun (WGS) entry which is preliminary data.</text>
</comment>
<accession>A0A494ZVS5</accession>
<name>A0A494ZVS5_9BACI</name>
<dbReference type="AlphaFoldDB" id="A0A494ZVS5"/>
<feature type="transmembrane region" description="Helical" evidence="1">
    <location>
        <begin position="7"/>
        <end position="27"/>
    </location>
</feature>
<evidence type="ECO:0000256" key="1">
    <source>
        <dbReference type="SAM" id="Phobius"/>
    </source>
</evidence>
<gene>
    <name evidence="2" type="ORF">D8M06_15570</name>
</gene>
<evidence type="ECO:0000313" key="3">
    <source>
        <dbReference type="Proteomes" id="UP000269301"/>
    </source>
</evidence>
<dbReference type="OrthoDB" id="1808939at2"/>
<dbReference type="Proteomes" id="UP000269301">
    <property type="component" value="Unassembled WGS sequence"/>
</dbReference>